<evidence type="ECO:0000256" key="5">
    <source>
        <dbReference type="SAM" id="MobiDB-lite"/>
    </source>
</evidence>
<feature type="compositionally biased region" description="Pro residues" evidence="5">
    <location>
        <begin position="172"/>
        <end position="189"/>
    </location>
</feature>
<gene>
    <name evidence="7" type="ORF">CPEL01642_LOCUS18736</name>
</gene>
<feature type="region of interest" description="Disordered" evidence="5">
    <location>
        <begin position="258"/>
        <end position="277"/>
    </location>
</feature>
<sequence>MYGGFYTRQEQEDAMAARIEPNPNRVGTGFINFGAMERQTQPAANWQTGGLIGGAPAQVADIWNSTPVQPPPVQPPQQQRMQPPVPHMAVQPQLAPQTFAAAPGPSGAGAIPNTCALFQSLGIDSAPTLRPEAAFSTGVGPGVGSGVGVGVAPPYASLNDVAAMSAAAAAMPPQPPQPQPPQGLAPPTPSLMSLLQPTPPQQPVAQMNAAFAMCNGVPPAACASRAQAAFNNSLAPAPQCHLPPNGVHSSAFASGAFAPPVQHAPPPRPAQSNVSRPLASAADYAVAAANYKPPAGSRGPATSASVGRKPEATQKGQTQQAAVKTEWECLRCTFLNNAALRECEMCGFERPGTENEVAPAVRTEDDGWRTATISVRKNTPVSSSATLPGKSKTQAKNEKRRAKKRGD</sequence>
<reference evidence="7" key="1">
    <citation type="submission" date="2021-01" db="EMBL/GenBank/DDBJ databases">
        <authorList>
            <person name="Corre E."/>
            <person name="Pelletier E."/>
            <person name="Niang G."/>
            <person name="Scheremetjew M."/>
            <person name="Finn R."/>
            <person name="Kale V."/>
            <person name="Holt S."/>
            <person name="Cochrane G."/>
            <person name="Meng A."/>
            <person name="Brown T."/>
            <person name="Cohen L."/>
        </authorList>
    </citation>
    <scope>NUCLEOTIDE SEQUENCE</scope>
    <source>
        <strain evidence="7">PLY182g</strain>
    </source>
</reference>
<dbReference type="SMART" id="SM00547">
    <property type="entry name" value="ZnF_RBZ"/>
    <property type="match status" value="1"/>
</dbReference>
<feature type="compositionally biased region" description="Polar residues" evidence="5">
    <location>
        <begin position="374"/>
        <end position="394"/>
    </location>
</feature>
<feature type="region of interest" description="Disordered" evidence="5">
    <location>
        <begin position="291"/>
        <end position="322"/>
    </location>
</feature>
<feature type="region of interest" description="Disordered" evidence="5">
    <location>
        <begin position="168"/>
        <end position="192"/>
    </location>
</feature>
<dbReference type="EMBL" id="HBEY01039337">
    <property type="protein sequence ID" value="CAD8615355.1"/>
    <property type="molecule type" value="Transcribed_RNA"/>
</dbReference>
<dbReference type="AlphaFoldDB" id="A0A7S0LKE3"/>
<proteinExistence type="predicted"/>
<organism evidence="7">
    <name type="scientific">Coccolithus braarudii</name>
    <dbReference type="NCBI Taxonomy" id="221442"/>
    <lineage>
        <taxon>Eukaryota</taxon>
        <taxon>Haptista</taxon>
        <taxon>Haptophyta</taxon>
        <taxon>Prymnesiophyceae</taxon>
        <taxon>Coccolithales</taxon>
        <taxon>Coccolithaceae</taxon>
        <taxon>Coccolithus</taxon>
    </lineage>
</organism>
<evidence type="ECO:0000313" key="7">
    <source>
        <dbReference type="EMBL" id="CAD8615355.1"/>
    </source>
</evidence>
<dbReference type="PROSITE" id="PS50199">
    <property type="entry name" value="ZF_RANBP2_2"/>
    <property type="match status" value="1"/>
</dbReference>
<dbReference type="InterPro" id="IPR001876">
    <property type="entry name" value="Znf_RanBP2"/>
</dbReference>
<evidence type="ECO:0000259" key="6">
    <source>
        <dbReference type="PROSITE" id="PS50199"/>
    </source>
</evidence>
<accession>A0A7S0LKE3</accession>
<keyword evidence="3" id="KW-0862">Zinc</keyword>
<feature type="region of interest" description="Disordered" evidence="5">
    <location>
        <begin position="374"/>
        <end position="407"/>
    </location>
</feature>
<evidence type="ECO:0000256" key="4">
    <source>
        <dbReference type="PROSITE-ProRule" id="PRU00322"/>
    </source>
</evidence>
<keyword evidence="2 4" id="KW-0863">Zinc-finger</keyword>
<keyword evidence="1" id="KW-0479">Metal-binding</keyword>
<protein>
    <recommendedName>
        <fullName evidence="6">RanBP2-type domain-containing protein</fullName>
    </recommendedName>
</protein>
<feature type="domain" description="RanBP2-type" evidence="6">
    <location>
        <begin position="323"/>
        <end position="352"/>
    </location>
</feature>
<feature type="compositionally biased region" description="Basic residues" evidence="5">
    <location>
        <begin position="398"/>
        <end position="407"/>
    </location>
</feature>
<evidence type="ECO:0000256" key="1">
    <source>
        <dbReference type="ARBA" id="ARBA00022723"/>
    </source>
</evidence>
<evidence type="ECO:0000256" key="3">
    <source>
        <dbReference type="ARBA" id="ARBA00022833"/>
    </source>
</evidence>
<dbReference type="Gene3D" id="2.30.30.380">
    <property type="entry name" value="Zn-finger domain of Sec23/24"/>
    <property type="match status" value="1"/>
</dbReference>
<name>A0A7S0LKE3_9EUKA</name>
<dbReference type="GO" id="GO:0008270">
    <property type="term" value="F:zinc ion binding"/>
    <property type="evidence" value="ECO:0007669"/>
    <property type="project" value="UniProtKB-KW"/>
</dbReference>
<dbReference type="PROSITE" id="PS01358">
    <property type="entry name" value="ZF_RANBP2_1"/>
    <property type="match status" value="1"/>
</dbReference>
<dbReference type="InterPro" id="IPR036443">
    <property type="entry name" value="Znf_RanBP2_sf"/>
</dbReference>
<evidence type="ECO:0000256" key="2">
    <source>
        <dbReference type="ARBA" id="ARBA00022771"/>
    </source>
</evidence>
<dbReference type="SUPFAM" id="SSF90209">
    <property type="entry name" value="Ran binding protein zinc finger-like"/>
    <property type="match status" value="1"/>
</dbReference>